<dbReference type="EMBL" id="JABANO010030241">
    <property type="protein sequence ID" value="KAF4712219.1"/>
    <property type="molecule type" value="Genomic_DNA"/>
</dbReference>
<evidence type="ECO:0000313" key="3">
    <source>
        <dbReference type="Proteomes" id="UP000553632"/>
    </source>
</evidence>
<comment type="caution">
    <text evidence="2">The sequence shown here is derived from an EMBL/GenBank/DDBJ whole genome shotgun (WGS) entry which is preliminary data.</text>
</comment>
<proteinExistence type="predicted"/>
<gene>
    <name evidence="2" type="ORF">FOZ63_019537</name>
</gene>
<name>A0A7J6QUB6_PEROL</name>
<feature type="non-terminal residue" evidence="2">
    <location>
        <position position="1"/>
    </location>
</feature>
<accession>A0A7J6QUB6</accession>
<evidence type="ECO:0000313" key="2">
    <source>
        <dbReference type="EMBL" id="KAF4712219.1"/>
    </source>
</evidence>
<dbReference type="AlphaFoldDB" id="A0A7J6QUB6"/>
<dbReference type="Proteomes" id="UP000553632">
    <property type="component" value="Unassembled WGS sequence"/>
</dbReference>
<reference evidence="2 3" key="1">
    <citation type="submission" date="2020-04" db="EMBL/GenBank/DDBJ databases">
        <title>Perkinsus olseni comparative genomics.</title>
        <authorList>
            <person name="Bogema D.R."/>
        </authorList>
    </citation>
    <scope>NUCLEOTIDE SEQUENCE [LARGE SCALE GENOMIC DNA]</scope>
    <source>
        <strain evidence="2 3">ATCC PRA-207</strain>
    </source>
</reference>
<protein>
    <submittedName>
        <fullName evidence="2">Uncharacterized protein</fullName>
    </submittedName>
</protein>
<keyword evidence="3" id="KW-1185">Reference proteome</keyword>
<evidence type="ECO:0000256" key="1">
    <source>
        <dbReference type="SAM" id="MobiDB-lite"/>
    </source>
</evidence>
<organism evidence="2 3">
    <name type="scientific">Perkinsus olseni</name>
    <name type="common">Perkinsus atlanticus</name>
    <dbReference type="NCBI Taxonomy" id="32597"/>
    <lineage>
        <taxon>Eukaryota</taxon>
        <taxon>Sar</taxon>
        <taxon>Alveolata</taxon>
        <taxon>Perkinsozoa</taxon>
        <taxon>Perkinsea</taxon>
        <taxon>Perkinsida</taxon>
        <taxon>Perkinsidae</taxon>
        <taxon>Perkinsus</taxon>
    </lineage>
</organism>
<sequence length="84" mass="9231">MSSGGWSRLRTINRRHSVHGATSTSTRRDEEDAARDDFMRSMRAGEVVVHAVSVALFQTMRVFKADPDKSTDNSEGPADHAAAK</sequence>
<feature type="region of interest" description="Disordered" evidence="1">
    <location>
        <begin position="1"/>
        <end position="34"/>
    </location>
</feature>